<sequence length="230" mass="25015">MIRGSHIHAVVLGATPVDPDAPEARQWLREELAKAPYEAAKPTWFDRLSTSILDWFASLTAPSADGFAAWVPLLLTVAVVVLVAAALLIFGLPRLNRRSRLASDLFGVDDRRAAADLRRAALAAASHRDWNVASAEMFRALARGLFERTILVVTPGTTAHSFAARAGEAFPAERVRLSEAAELFDGVRYLGIDGTEQQFLALAALESDLRAARPLHLEDPAQDPVQTKRS</sequence>
<reference evidence="3 4" key="1">
    <citation type="submission" date="2019-03" db="EMBL/GenBank/DDBJ databases">
        <title>Genomics of glacier-inhabiting Cryobacterium strains.</title>
        <authorList>
            <person name="Liu Q."/>
            <person name="Xin Y.-H."/>
        </authorList>
    </citation>
    <scope>NUCLEOTIDE SEQUENCE [LARGE SCALE GENOMIC DNA]</scope>
    <source>
        <strain evidence="3 4">TMT1-23-1</strain>
    </source>
</reference>
<proteinExistence type="predicted"/>
<keyword evidence="1" id="KW-0812">Transmembrane</keyword>
<dbReference type="InterPro" id="IPR025403">
    <property type="entry name" value="TgpA-like_C"/>
</dbReference>
<dbReference type="RefSeq" id="WP_134428990.1">
    <property type="nucleotide sequence ID" value="NZ_SOGQ01000030.1"/>
</dbReference>
<keyword evidence="1" id="KW-1133">Transmembrane helix</keyword>
<feature type="transmembrane region" description="Helical" evidence="1">
    <location>
        <begin position="67"/>
        <end position="90"/>
    </location>
</feature>
<accession>A0ABY2JDA7</accession>
<evidence type="ECO:0000313" key="3">
    <source>
        <dbReference type="EMBL" id="TFD01877.1"/>
    </source>
</evidence>
<organism evidence="3 4">
    <name type="scientific">Cryobacterium sinapicolor</name>
    <dbReference type="NCBI Taxonomy" id="1259236"/>
    <lineage>
        <taxon>Bacteria</taxon>
        <taxon>Bacillati</taxon>
        <taxon>Actinomycetota</taxon>
        <taxon>Actinomycetes</taxon>
        <taxon>Micrococcales</taxon>
        <taxon>Microbacteriaceae</taxon>
        <taxon>Cryobacterium</taxon>
    </lineage>
</organism>
<dbReference type="Pfam" id="PF13559">
    <property type="entry name" value="DUF4129"/>
    <property type="match status" value="1"/>
</dbReference>
<evidence type="ECO:0000256" key="1">
    <source>
        <dbReference type="SAM" id="Phobius"/>
    </source>
</evidence>
<evidence type="ECO:0000259" key="2">
    <source>
        <dbReference type="Pfam" id="PF13559"/>
    </source>
</evidence>
<name>A0ABY2JDA7_9MICO</name>
<evidence type="ECO:0000313" key="4">
    <source>
        <dbReference type="Proteomes" id="UP000297853"/>
    </source>
</evidence>
<gene>
    <name evidence="3" type="ORF">E3T28_06305</name>
</gene>
<keyword evidence="4" id="KW-1185">Reference proteome</keyword>
<dbReference type="Proteomes" id="UP000297853">
    <property type="component" value="Unassembled WGS sequence"/>
</dbReference>
<keyword evidence="1" id="KW-0472">Membrane</keyword>
<comment type="caution">
    <text evidence="3">The sequence shown here is derived from an EMBL/GenBank/DDBJ whole genome shotgun (WGS) entry which is preliminary data.</text>
</comment>
<protein>
    <submittedName>
        <fullName evidence="3">DUF4129 domain-containing protein</fullName>
    </submittedName>
</protein>
<feature type="domain" description="Protein-glutamine gamma-glutamyltransferase-like C-terminal" evidence="2">
    <location>
        <begin position="138"/>
        <end position="204"/>
    </location>
</feature>
<dbReference type="EMBL" id="SOGQ01000030">
    <property type="protein sequence ID" value="TFD01877.1"/>
    <property type="molecule type" value="Genomic_DNA"/>
</dbReference>